<gene>
    <name evidence="1" type="ORF">DEO72_LG3g583</name>
</gene>
<evidence type="ECO:0000313" key="2">
    <source>
        <dbReference type="Proteomes" id="UP000501690"/>
    </source>
</evidence>
<protein>
    <submittedName>
        <fullName evidence="1">Uncharacterized protein</fullName>
    </submittedName>
</protein>
<dbReference type="AlphaFoldDB" id="A0A4D6LBW2"/>
<keyword evidence="2" id="KW-1185">Reference proteome</keyword>
<name>A0A4D6LBW2_VIGUN</name>
<proteinExistence type="predicted"/>
<organism evidence="1 2">
    <name type="scientific">Vigna unguiculata</name>
    <name type="common">Cowpea</name>
    <dbReference type="NCBI Taxonomy" id="3917"/>
    <lineage>
        <taxon>Eukaryota</taxon>
        <taxon>Viridiplantae</taxon>
        <taxon>Streptophyta</taxon>
        <taxon>Embryophyta</taxon>
        <taxon>Tracheophyta</taxon>
        <taxon>Spermatophyta</taxon>
        <taxon>Magnoliopsida</taxon>
        <taxon>eudicotyledons</taxon>
        <taxon>Gunneridae</taxon>
        <taxon>Pentapetalae</taxon>
        <taxon>rosids</taxon>
        <taxon>fabids</taxon>
        <taxon>Fabales</taxon>
        <taxon>Fabaceae</taxon>
        <taxon>Papilionoideae</taxon>
        <taxon>50 kb inversion clade</taxon>
        <taxon>NPAAA clade</taxon>
        <taxon>indigoferoid/millettioid clade</taxon>
        <taxon>Phaseoleae</taxon>
        <taxon>Vigna</taxon>
    </lineage>
</organism>
<dbReference type="EMBL" id="CP039347">
    <property type="protein sequence ID" value="QCD86062.1"/>
    <property type="molecule type" value="Genomic_DNA"/>
</dbReference>
<sequence length="291" mass="32496">MLNKIQLGHLGVMMIEKRSDHGQHFVLILGFGGCKGGFSNISRVGIRFILEAPDVSPKCHSHVMKCICTNQTSVIRSIGSFSREINLIVFKDFAQKYSVGQGVVRDNFRPIDENVGFESVDEEDIRSCELSVITIAWNQNPRNNECEHPFVLLHPTDAKDVIIAFGNGIPQTGLVDVQAVCPKKPAMCRNARYPEISTGGKKLGKGKTMSAEERKFNVLMVDDFEVAKGAVKVCLDFRVTDPAINVWMLLLGFHPLNALARGGRRSHDGWVMDVKRRTQQRWRGKGENLGF</sequence>
<evidence type="ECO:0000313" key="1">
    <source>
        <dbReference type="EMBL" id="QCD86062.1"/>
    </source>
</evidence>
<dbReference type="PROSITE" id="PS51257">
    <property type="entry name" value="PROKAR_LIPOPROTEIN"/>
    <property type="match status" value="1"/>
</dbReference>
<accession>A0A4D6LBW2</accession>
<dbReference type="Proteomes" id="UP000501690">
    <property type="component" value="Linkage Group LG3"/>
</dbReference>
<reference evidence="1 2" key="1">
    <citation type="submission" date="2019-04" db="EMBL/GenBank/DDBJ databases">
        <title>An improved genome assembly and genetic linkage map for asparagus bean, Vigna unguiculata ssp. sesquipedialis.</title>
        <authorList>
            <person name="Xia Q."/>
            <person name="Zhang R."/>
            <person name="Dong Y."/>
        </authorList>
    </citation>
    <scope>NUCLEOTIDE SEQUENCE [LARGE SCALE GENOMIC DNA]</scope>
    <source>
        <tissue evidence="1">Leaf</tissue>
    </source>
</reference>